<keyword evidence="1" id="KW-1185">Reference proteome</keyword>
<evidence type="ECO:0000313" key="1">
    <source>
        <dbReference type="Proteomes" id="UP000504609"/>
    </source>
</evidence>
<protein>
    <submittedName>
        <fullName evidence="2">Uncharacterized protein LOC111458328 isoform X6</fullName>
    </submittedName>
</protein>
<dbReference type="RefSeq" id="XP_022956678.1">
    <property type="nucleotide sequence ID" value="XM_023100910.1"/>
</dbReference>
<reference evidence="2" key="1">
    <citation type="submission" date="2025-08" db="UniProtKB">
        <authorList>
            <consortium name="RefSeq"/>
        </authorList>
    </citation>
    <scope>IDENTIFICATION</scope>
    <source>
        <tissue evidence="2">Young leaves</tissue>
    </source>
</reference>
<evidence type="ECO:0000313" key="2">
    <source>
        <dbReference type="RefSeq" id="XP_022956678.1"/>
    </source>
</evidence>
<dbReference type="GeneID" id="111458328"/>
<sequence length="102" mass="11753">MVSFFVKETESVPDFELQLPLPLGSKRPSHWIKQNLKTQGATAAILPLDVHAKKICHSRNQRSTRSVCSVFCTESFIRNHRLEEKSMSGQQGQWLKMHWGPY</sequence>
<gene>
    <name evidence="2" type="primary">LOC111458328</name>
</gene>
<organism evidence="1 2">
    <name type="scientific">Cucurbita moschata</name>
    <name type="common">Winter crookneck squash</name>
    <name type="synonym">Cucurbita pepo var. moschata</name>
    <dbReference type="NCBI Taxonomy" id="3662"/>
    <lineage>
        <taxon>Eukaryota</taxon>
        <taxon>Viridiplantae</taxon>
        <taxon>Streptophyta</taxon>
        <taxon>Embryophyta</taxon>
        <taxon>Tracheophyta</taxon>
        <taxon>Spermatophyta</taxon>
        <taxon>Magnoliopsida</taxon>
        <taxon>eudicotyledons</taxon>
        <taxon>Gunneridae</taxon>
        <taxon>Pentapetalae</taxon>
        <taxon>rosids</taxon>
        <taxon>fabids</taxon>
        <taxon>Cucurbitales</taxon>
        <taxon>Cucurbitaceae</taxon>
        <taxon>Cucurbiteae</taxon>
        <taxon>Cucurbita</taxon>
    </lineage>
</organism>
<dbReference type="AlphaFoldDB" id="A0A6J1GXS7"/>
<dbReference type="Proteomes" id="UP000504609">
    <property type="component" value="Unplaced"/>
</dbReference>
<proteinExistence type="predicted"/>
<name>A0A6J1GXS7_CUCMO</name>
<accession>A0A6J1GXS7</accession>